<dbReference type="InterPro" id="IPR016156">
    <property type="entry name" value="FAD/NAD-linked_Rdtase_dimer_sf"/>
</dbReference>
<dbReference type="EMBL" id="JBHSWE010000001">
    <property type="protein sequence ID" value="MFC6670011.1"/>
    <property type="molecule type" value="Genomic_DNA"/>
</dbReference>
<sequence>MKTIDVEYAIIGAGTAGLGAYSKISRKTDSLVMIQDGPYGTTCARVGCMPSKLLITAAEYAHHIDSSEFFGVKSQGTVEGSKVLERLRRERDHRFVGRNLQYVDKIPAHHKIEGRARFIAPGHLLVGEEIEVKAKKIILACGSRPEVREVFEPVMSRVLTSDTIFEITDLPRSVAVIGLGVIALELGQALHRLGVDTTLYGRSGRIGGLTHPDMQQETLETLSKELEIYPSGTVEKTWEDDGAWIQYQRSNGEQVTKVFDRVLVATGRVSNVDRLDLQAAGVDCARYGDFSFDPKTLAYPGHPIFIAGDATDVLPVWHEAFDEGRIAADNALNYPKTVDAKRRTPLMIYFTDPQMAIVGKTYRELQNQEIVVGELPFSSPRHIVWNKVDGRIQVYLDASTGRILGAELLGYQAEHLAHILALAITHQMTAEQVLEMPIYHPSAEELLRDVLVDAQRKR</sequence>
<dbReference type="EC" id="1.8.1.4" evidence="7"/>
<dbReference type="Pfam" id="PF02852">
    <property type="entry name" value="Pyr_redox_dim"/>
    <property type="match status" value="1"/>
</dbReference>
<dbReference type="SUPFAM" id="SSF51905">
    <property type="entry name" value="FAD/NAD(P)-binding domain"/>
    <property type="match status" value="1"/>
</dbReference>
<dbReference type="InterPro" id="IPR036188">
    <property type="entry name" value="FAD/NAD-bd_sf"/>
</dbReference>
<dbReference type="InterPro" id="IPR036324">
    <property type="entry name" value="Mn/Fe_SOD_N_sf"/>
</dbReference>
<feature type="domain" description="Pyridine nucleotide-disulphide oxidoreductase dimerisation" evidence="5">
    <location>
        <begin position="348"/>
        <end position="448"/>
    </location>
</feature>
<keyword evidence="7" id="KW-0560">Oxidoreductase</keyword>
<evidence type="ECO:0000313" key="8">
    <source>
        <dbReference type="Proteomes" id="UP001596422"/>
    </source>
</evidence>
<dbReference type="InterPro" id="IPR001100">
    <property type="entry name" value="Pyr_nuc-diS_OxRdtase"/>
</dbReference>
<evidence type="ECO:0000313" key="7">
    <source>
        <dbReference type="EMBL" id="MFC6670011.1"/>
    </source>
</evidence>
<dbReference type="GO" id="GO:0004148">
    <property type="term" value="F:dihydrolipoyl dehydrogenase (NADH) activity"/>
    <property type="evidence" value="ECO:0007669"/>
    <property type="project" value="UniProtKB-EC"/>
</dbReference>
<organism evidence="7 8">
    <name type="scientific">Marinobacterium aestuariivivens</name>
    <dbReference type="NCBI Taxonomy" id="1698799"/>
    <lineage>
        <taxon>Bacteria</taxon>
        <taxon>Pseudomonadati</taxon>
        <taxon>Pseudomonadota</taxon>
        <taxon>Gammaproteobacteria</taxon>
        <taxon>Oceanospirillales</taxon>
        <taxon>Oceanospirillaceae</taxon>
        <taxon>Marinobacterium</taxon>
    </lineage>
</organism>
<dbReference type="Proteomes" id="UP001596422">
    <property type="component" value="Unassembled WGS sequence"/>
</dbReference>
<comment type="cofactor">
    <cofactor evidence="1">
        <name>FAD</name>
        <dbReference type="ChEBI" id="CHEBI:57692"/>
    </cofactor>
</comment>
<accession>A0ABW1ZXW5</accession>
<evidence type="ECO:0000256" key="4">
    <source>
        <dbReference type="ARBA" id="ARBA00022827"/>
    </source>
</evidence>
<dbReference type="PRINTS" id="PR00411">
    <property type="entry name" value="PNDRDTASEI"/>
</dbReference>
<dbReference type="Gene3D" id="3.50.50.60">
    <property type="entry name" value="FAD/NAD(P)-binding domain"/>
    <property type="match status" value="2"/>
</dbReference>
<dbReference type="InterPro" id="IPR023753">
    <property type="entry name" value="FAD/NAD-binding_dom"/>
</dbReference>
<evidence type="ECO:0000256" key="3">
    <source>
        <dbReference type="ARBA" id="ARBA00022630"/>
    </source>
</evidence>
<dbReference type="PANTHER" id="PTHR43014:SF4">
    <property type="entry name" value="PYRIDINE NUCLEOTIDE-DISULFIDE OXIDOREDUCTASE RCLA-RELATED"/>
    <property type="match status" value="1"/>
</dbReference>
<proteinExistence type="inferred from homology"/>
<dbReference type="PIRSF" id="PIRSF000350">
    <property type="entry name" value="Mercury_reductase_MerA"/>
    <property type="match status" value="1"/>
</dbReference>
<dbReference type="Pfam" id="PF07992">
    <property type="entry name" value="Pyr_redox_2"/>
    <property type="match status" value="1"/>
</dbReference>
<comment type="similarity">
    <text evidence="2">Belongs to the class-I pyridine nucleotide-disulfide oxidoreductase family.</text>
</comment>
<evidence type="ECO:0000256" key="1">
    <source>
        <dbReference type="ARBA" id="ARBA00001974"/>
    </source>
</evidence>
<keyword evidence="4" id="KW-0274">FAD</keyword>
<dbReference type="Gene3D" id="3.30.390.30">
    <property type="match status" value="1"/>
</dbReference>
<dbReference type="RefSeq" id="WP_379908530.1">
    <property type="nucleotide sequence ID" value="NZ_JBHSWE010000001.1"/>
</dbReference>
<feature type="domain" description="FAD/NAD(P)-binding" evidence="6">
    <location>
        <begin position="8"/>
        <end position="324"/>
    </location>
</feature>
<keyword evidence="3" id="KW-0285">Flavoprotein</keyword>
<keyword evidence="8" id="KW-1185">Reference proteome</keyword>
<dbReference type="SUPFAM" id="SSF55424">
    <property type="entry name" value="FAD/NAD-linked reductases, dimerisation (C-terminal) domain"/>
    <property type="match status" value="1"/>
</dbReference>
<dbReference type="PANTHER" id="PTHR43014">
    <property type="entry name" value="MERCURIC REDUCTASE"/>
    <property type="match status" value="1"/>
</dbReference>
<comment type="caution">
    <text evidence="7">The sequence shown here is derived from an EMBL/GenBank/DDBJ whole genome shotgun (WGS) entry which is preliminary data.</text>
</comment>
<dbReference type="Gene3D" id="1.10.287.990">
    <property type="entry name" value="Fe,Mn superoxide dismutase (SOD) domain"/>
    <property type="match status" value="1"/>
</dbReference>
<protein>
    <submittedName>
        <fullName evidence="7">Dihydrolipoyl dehydrogenase</fullName>
        <ecNumber evidence="7">1.8.1.4</ecNumber>
    </submittedName>
</protein>
<dbReference type="PRINTS" id="PR00368">
    <property type="entry name" value="FADPNR"/>
</dbReference>
<name>A0ABW1ZXW5_9GAMM</name>
<evidence type="ECO:0000256" key="2">
    <source>
        <dbReference type="ARBA" id="ARBA00007532"/>
    </source>
</evidence>
<dbReference type="NCBIfam" id="NF004939">
    <property type="entry name" value="PRK06292.1-1"/>
    <property type="match status" value="1"/>
</dbReference>
<evidence type="ECO:0000259" key="5">
    <source>
        <dbReference type="Pfam" id="PF02852"/>
    </source>
</evidence>
<reference evidence="8" key="1">
    <citation type="journal article" date="2019" name="Int. J. Syst. Evol. Microbiol.">
        <title>The Global Catalogue of Microorganisms (GCM) 10K type strain sequencing project: providing services to taxonomists for standard genome sequencing and annotation.</title>
        <authorList>
            <consortium name="The Broad Institute Genomics Platform"/>
            <consortium name="The Broad Institute Genome Sequencing Center for Infectious Disease"/>
            <person name="Wu L."/>
            <person name="Ma J."/>
        </authorList>
    </citation>
    <scope>NUCLEOTIDE SEQUENCE [LARGE SCALE GENOMIC DNA]</scope>
    <source>
        <strain evidence="8">NBRC 111756</strain>
    </source>
</reference>
<evidence type="ECO:0000259" key="6">
    <source>
        <dbReference type="Pfam" id="PF07992"/>
    </source>
</evidence>
<gene>
    <name evidence="7" type="ORF">ACFQDL_07865</name>
</gene>
<dbReference type="InterPro" id="IPR004099">
    <property type="entry name" value="Pyr_nucl-diS_OxRdtase_dimer"/>
</dbReference>